<proteinExistence type="inferred from homology"/>
<dbReference type="PANTHER" id="PTHR30537:SF5">
    <property type="entry name" value="HTH-TYPE TRANSCRIPTIONAL ACTIVATOR TTDR-RELATED"/>
    <property type="match status" value="1"/>
</dbReference>
<evidence type="ECO:0000256" key="1">
    <source>
        <dbReference type="ARBA" id="ARBA00009437"/>
    </source>
</evidence>
<dbReference type="OrthoDB" id="8885940at2"/>
<evidence type="ECO:0000313" key="3">
    <source>
        <dbReference type="EMBL" id="PWQ93434.1"/>
    </source>
</evidence>
<dbReference type="AlphaFoldDB" id="A0A317C4A0"/>
<evidence type="ECO:0000259" key="2">
    <source>
        <dbReference type="Pfam" id="PF03466"/>
    </source>
</evidence>
<dbReference type="InterPro" id="IPR058163">
    <property type="entry name" value="LysR-type_TF_proteobact-type"/>
</dbReference>
<accession>A0A317C4A0</accession>
<comment type="caution">
    <text evidence="3">The sequence shown here is derived from an EMBL/GenBank/DDBJ whole genome shotgun (WGS) entry which is preliminary data.</text>
</comment>
<dbReference type="InterPro" id="IPR005119">
    <property type="entry name" value="LysR_subst-bd"/>
</dbReference>
<evidence type="ECO:0000313" key="4">
    <source>
        <dbReference type="Proteomes" id="UP000245506"/>
    </source>
</evidence>
<dbReference type="CDD" id="cd08422">
    <property type="entry name" value="PBP2_CrgA_like"/>
    <property type="match status" value="1"/>
</dbReference>
<feature type="domain" description="LysR substrate-binding" evidence="2">
    <location>
        <begin position="4"/>
        <end position="200"/>
    </location>
</feature>
<reference evidence="3 4" key="1">
    <citation type="submission" date="2018-05" db="EMBL/GenBank/DDBJ databases">
        <title>Leucothrix arctica sp. nov., isolated from Arctic seawater.</title>
        <authorList>
            <person name="Choi A."/>
            <person name="Baek K."/>
        </authorList>
    </citation>
    <scope>NUCLEOTIDE SEQUENCE [LARGE SCALE GENOMIC DNA]</scope>
    <source>
        <strain evidence="3 4">IMCC9719</strain>
    </source>
</reference>
<dbReference type="Proteomes" id="UP000245506">
    <property type="component" value="Unassembled WGS sequence"/>
</dbReference>
<sequence length="207" mass="23729">MFSVIFPHALEEKIMIPALSQLSREYPGLTLKVTVTLEKQDLVKNKLDVAVFGGEPKDSDYRALPIASTCEYFCASPEYIQKNKHPKNLEALQQRPWIANQWQLNSINISEDKAPEKQIKVNLNEFARVNSLPSAVAMTLQHLGVSLLPNIICQPLIEQGKLVRVLPQYIGPQWPFYFIHPYKGEKPLHVTRFYQLVQHYFSAVLSR</sequence>
<protein>
    <submittedName>
        <fullName evidence="3">LysR family transcriptional regulator</fullName>
    </submittedName>
</protein>
<dbReference type="RefSeq" id="WP_109825214.1">
    <property type="nucleotide sequence ID" value="NZ_QGKL01000042.1"/>
</dbReference>
<comment type="similarity">
    <text evidence="1">Belongs to the LysR transcriptional regulatory family.</text>
</comment>
<dbReference type="SUPFAM" id="SSF53850">
    <property type="entry name" value="Periplasmic binding protein-like II"/>
    <property type="match status" value="1"/>
</dbReference>
<keyword evidence="4" id="KW-1185">Reference proteome</keyword>
<gene>
    <name evidence="3" type="ORF">DKT75_17550</name>
</gene>
<dbReference type="EMBL" id="QGKL01000042">
    <property type="protein sequence ID" value="PWQ93434.1"/>
    <property type="molecule type" value="Genomic_DNA"/>
</dbReference>
<organism evidence="3 4">
    <name type="scientific">Leucothrix arctica</name>
    <dbReference type="NCBI Taxonomy" id="1481894"/>
    <lineage>
        <taxon>Bacteria</taxon>
        <taxon>Pseudomonadati</taxon>
        <taxon>Pseudomonadota</taxon>
        <taxon>Gammaproteobacteria</taxon>
        <taxon>Thiotrichales</taxon>
        <taxon>Thiotrichaceae</taxon>
        <taxon>Leucothrix</taxon>
    </lineage>
</organism>
<dbReference type="Gene3D" id="3.40.190.290">
    <property type="match status" value="1"/>
</dbReference>
<dbReference type="Pfam" id="PF03466">
    <property type="entry name" value="LysR_substrate"/>
    <property type="match status" value="1"/>
</dbReference>
<name>A0A317C4A0_9GAMM</name>
<dbReference type="PANTHER" id="PTHR30537">
    <property type="entry name" value="HTH-TYPE TRANSCRIPTIONAL REGULATOR"/>
    <property type="match status" value="1"/>
</dbReference>